<sequence length="60" mass="6225">MERTSRSGLRPNWLLPAGYGVAVGLTAAFGSGRAVSAVAVIGGVLIGLYYGFGRRRDARG</sequence>
<dbReference type="RefSeq" id="WP_073888420.1">
    <property type="nucleotide sequence ID" value="NZ_JBEOYA010000002.1"/>
</dbReference>
<feature type="transmembrane region" description="Helical" evidence="1">
    <location>
        <begin position="12"/>
        <end position="29"/>
    </location>
</feature>
<protein>
    <submittedName>
        <fullName evidence="2">Uncharacterized protein</fullName>
    </submittedName>
</protein>
<dbReference type="EMBL" id="JBEPAZ010000002">
    <property type="protein sequence ID" value="MER6426812.1"/>
    <property type="molecule type" value="Genomic_DNA"/>
</dbReference>
<feature type="transmembrane region" description="Helical" evidence="1">
    <location>
        <begin position="35"/>
        <end position="52"/>
    </location>
</feature>
<name>A0ABV1U0V0_9ACTN</name>
<organism evidence="2 3">
    <name type="scientific">Streptomyces sp. 900105245</name>
    <dbReference type="NCBI Taxonomy" id="3154379"/>
    <lineage>
        <taxon>Bacteria</taxon>
        <taxon>Bacillati</taxon>
        <taxon>Actinomycetota</taxon>
        <taxon>Actinomycetes</taxon>
        <taxon>Kitasatosporales</taxon>
        <taxon>Streptomycetaceae</taxon>
        <taxon>Streptomyces</taxon>
    </lineage>
</organism>
<proteinExistence type="predicted"/>
<gene>
    <name evidence="2" type="ORF">ABT272_03555</name>
</gene>
<evidence type="ECO:0000313" key="2">
    <source>
        <dbReference type="EMBL" id="MER6426812.1"/>
    </source>
</evidence>
<reference evidence="2 3" key="1">
    <citation type="submission" date="2024-06" db="EMBL/GenBank/DDBJ databases">
        <title>The Natural Products Discovery Center: Release of the First 8490 Sequenced Strains for Exploring Actinobacteria Biosynthetic Diversity.</title>
        <authorList>
            <person name="Kalkreuter E."/>
            <person name="Kautsar S.A."/>
            <person name="Yang D."/>
            <person name="Bader C.D."/>
            <person name="Teijaro C.N."/>
            <person name="Fluegel L."/>
            <person name="Davis C.M."/>
            <person name="Simpson J.R."/>
            <person name="Lauterbach L."/>
            <person name="Steele A.D."/>
            <person name="Gui C."/>
            <person name="Meng S."/>
            <person name="Li G."/>
            <person name="Viehrig K."/>
            <person name="Ye F."/>
            <person name="Su P."/>
            <person name="Kiefer A.F."/>
            <person name="Nichols A."/>
            <person name="Cepeda A.J."/>
            <person name="Yan W."/>
            <person name="Fan B."/>
            <person name="Jiang Y."/>
            <person name="Adhikari A."/>
            <person name="Zheng C.-J."/>
            <person name="Schuster L."/>
            <person name="Cowan T.M."/>
            <person name="Smanski M.J."/>
            <person name="Chevrette M.G."/>
            <person name="De Carvalho L.P.S."/>
            <person name="Shen B."/>
        </authorList>
    </citation>
    <scope>NUCLEOTIDE SEQUENCE [LARGE SCALE GENOMIC DNA]</scope>
    <source>
        <strain evidence="2 3">NPDC001166</strain>
    </source>
</reference>
<comment type="caution">
    <text evidence="2">The sequence shown here is derived from an EMBL/GenBank/DDBJ whole genome shotgun (WGS) entry which is preliminary data.</text>
</comment>
<evidence type="ECO:0000313" key="3">
    <source>
        <dbReference type="Proteomes" id="UP001470023"/>
    </source>
</evidence>
<dbReference type="Proteomes" id="UP001470023">
    <property type="component" value="Unassembled WGS sequence"/>
</dbReference>
<keyword evidence="1" id="KW-0472">Membrane</keyword>
<keyword evidence="3" id="KW-1185">Reference proteome</keyword>
<keyword evidence="1" id="KW-1133">Transmembrane helix</keyword>
<keyword evidence="1" id="KW-0812">Transmembrane</keyword>
<accession>A0ABV1U0V0</accession>
<evidence type="ECO:0000256" key="1">
    <source>
        <dbReference type="SAM" id="Phobius"/>
    </source>
</evidence>